<keyword evidence="7 8" id="KW-0472">Membrane</keyword>
<dbReference type="Pfam" id="PF00122">
    <property type="entry name" value="E1-E2_ATPase"/>
    <property type="match status" value="1"/>
</dbReference>
<dbReference type="PANTHER" id="PTHR48085">
    <property type="entry name" value="CADMIUM/ZINC-TRANSPORTING ATPASE HMA2-RELATED"/>
    <property type="match status" value="1"/>
</dbReference>
<dbReference type="OrthoDB" id="7059309at2"/>
<dbReference type="eggNOG" id="COG2217">
    <property type="taxonomic scope" value="Bacteria"/>
</dbReference>
<keyword evidence="8" id="KW-1003">Cell membrane</keyword>
<keyword evidence="5" id="KW-1278">Translocase</keyword>
<keyword evidence="8" id="KW-0067">ATP-binding</keyword>
<dbReference type="InterPro" id="IPR023214">
    <property type="entry name" value="HAD_sf"/>
</dbReference>
<feature type="transmembrane region" description="Helical" evidence="8">
    <location>
        <begin position="62"/>
        <end position="88"/>
    </location>
</feature>
<dbReference type="InterPro" id="IPR012312">
    <property type="entry name" value="Hemerythrin-like"/>
</dbReference>
<keyword evidence="3 8" id="KW-0812">Transmembrane</keyword>
<dbReference type="HOGENOM" id="CLU_001771_6_3_11"/>
<accession>A0LQU2</accession>
<dbReference type="Pfam" id="PF01814">
    <property type="entry name" value="Hemerythrin"/>
    <property type="match status" value="1"/>
</dbReference>
<dbReference type="PANTHER" id="PTHR48085:SF5">
    <property type="entry name" value="CADMIUM_ZINC-TRANSPORTING ATPASE HMA4-RELATED"/>
    <property type="match status" value="1"/>
</dbReference>
<dbReference type="GO" id="GO:0016887">
    <property type="term" value="F:ATP hydrolysis activity"/>
    <property type="evidence" value="ECO:0007669"/>
    <property type="project" value="InterPro"/>
</dbReference>
<evidence type="ECO:0000256" key="2">
    <source>
        <dbReference type="ARBA" id="ARBA00006024"/>
    </source>
</evidence>
<evidence type="ECO:0000256" key="1">
    <source>
        <dbReference type="ARBA" id="ARBA00004651"/>
    </source>
</evidence>
<feature type="transmembrane region" description="Helical" evidence="8">
    <location>
        <begin position="241"/>
        <end position="260"/>
    </location>
</feature>
<evidence type="ECO:0000256" key="5">
    <source>
        <dbReference type="ARBA" id="ARBA00022967"/>
    </source>
</evidence>
<keyword evidence="12" id="KW-1185">Reference proteome</keyword>
<dbReference type="STRING" id="351607.Acel_0026"/>
<organism evidence="11 12">
    <name type="scientific">Acidothermus cellulolyticus (strain ATCC 43068 / DSM 8971 / 11B)</name>
    <dbReference type="NCBI Taxonomy" id="351607"/>
    <lineage>
        <taxon>Bacteria</taxon>
        <taxon>Bacillati</taxon>
        <taxon>Actinomycetota</taxon>
        <taxon>Actinomycetes</taxon>
        <taxon>Acidothermales</taxon>
        <taxon>Acidothermaceae</taxon>
        <taxon>Acidothermus</taxon>
    </lineage>
</organism>
<dbReference type="InterPro" id="IPR051014">
    <property type="entry name" value="Cation_Transport_ATPase_IB"/>
</dbReference>
<dbReference type="GO" id="GO:0005524">
    <property type="term" value="F:ATP binding"/>
    <property type="evidence" value="ECO:0007669"/>
    <property type="project" value="UniProtKB-UniRule"/>
</dbReference>
<dbReference type="GO" id="GO:0046872">
    <property type="term" value="F:metal ion binding"/>
    <property type="evidence" value="ECO:0007669"/>
    <property type="project" value="UniProtKB-KW"/>
</dbReference>
<dbReference type="GO" id="GO:0015086">
    <property type="term" value="F:cadmium ion transmembrane transporter activity"/>
    <property type="evidence" value="ECO:0007669"/>
    <property type="project" value="TreeGrafter"/>
</dbReference>
<dbReference type="GO" id="GO:0019829">
    <property type="term" value="F:ATPase-coupled monoatomic cation transmembrane transporter activity"/>
    <property type="evidence" value="ECO:0007669"/>
    <property type="project" value="InterPro"/>
</dbReference>
<evidence type="ECO:0000256" key="7">
    <source>
        <dbReference type="ARBA" id="ARBA00023136"/>
    </source>
</evidence>
<dbReference type="InParanoid" id="A0LQU2"/>
<dbReference type="EMBL" id="CP000481">
    <property type="protein sequence ID" value="ABK51802.1"/>
    <property type="molecule type" value="Genomic_DNA"/>
</dbReference>
<dbReference type="InterPro" id="IPR027256">
    <property type="entry name" value="P-typ_ATPase_IB"/>
</dbReference>
<dbReference type="AlphaFoldDB" id="A0LQU2"/>
<dbReference type="SUPFAM" id="SSF56784">
    <property type="entry name" value="HAD-like"/>
    <property type="match status" value="1"/>
</dbReference>
<feature type="transmembrane region" description="Helical" evidence="8">
    <location>
        <begin position="6"/>
        <end position="24"/>
    </location>
</feature>
<evidence type="ECO:0000256" key="6">
    <source>
        <dbReference type="ARBA" id="ARBA00022989"/>
    </source>
</evidence>
<dbReference type="Gene3D" id="1.20.120.520">
    <property type="entry name" value="nmb1532 protein domain like"/>
    <property type="match status" value="1"/>
</dbReference>
<dbReference type="NCBIfam" id="TIGR01494">
    <property type="entry name" value="ATPase_P-type"/>
    <property type="match status" value="2"/>
</dbReference>
<dbReference type="SFLD" id="SFLDS00003">
    <property type="entry name" value="Haloacid_Dehalogenase"/>
    <property type="match status" value="1"/>
</dbReference>
<feature type="domain" description="Hemerythrin-like" evidence="10">
    <location>
        <begin position="637"/>
        <end position="769"/>
    </location>
</feature>
<dbReference type="InterPro" id="IPR023298">
    <property type="entry name" value="ATPase_P-typ_TM_dom_sf"/>
</dbReference>
<feature type="transmembrane region" description="Helical" evidence="8">
    <location>
        <begin position="31"/>
        <end position="50"/>
    </location>
</feature>
<dbReference type="SUPFAM" id="SSF81653">
    <property type="entry name" value="Calcium ATPase, transduction domain A"/>
    <property type="match status" value="1"/>
</dbReference>
<keyword evidence="4 8" id="KW-0479">Metal-binding</keyword>
<evidence type="ECO:0000256" key="3">
    <source>
        <dbReference type="ARBA" id="ARBA00022692"/>
    </source>
</evidence>
<evidence type="ECO:0000313" key="12">
    <source>
        <dbReference type="Proteomes" id="UP000008221"/>
    </source>
</evidence>
<dbReference type="InterPro" id="IPR059000">
    <property type="entry name" value="ATPase_P-type_domA"/>
</dbReference>
<protein>
    <submittedName>
        <fullName evidence="11">Heavy metal translocating P-type ATPase</fullName>
    </submittedName>
</protein>
<dbReference type="Gene3D" id="3.40.50.1000">
    <property type="entry name" value="HAD superfamily/HAD-like"/>
    <property type="match status" value="1"/>
</dbReference>
<feature type="transmembrane region" description="Helical" evidence="8">
    <location>
        <begin position="266"/>
        <end position="287"/>
    </location>
</feature>
<dbReference type="SUPFAM" id="SSF81665">
    <property type="entry name" value="Calcium ATPase, transmembrane domain M"/>
    <property type="match status" value="1"/>
</dbReference>
<dbReference type="PRINTS" id="PR00119">
    <property type="entry name" value="CATATPASE"/>
</dbReference>
<dbReference type="CDD" id="cd12108">
    <property type="entry name" value="Hr-like"/>
    <property type="match status" value="1"/>
</dbReference>
<dbReference type="InterPro" id="IPR001757">
    <property type="entry name" value="P_typ_ATPase"/>
</dbReference>
<dbReference type="NCBIfam" id="TIGR01525">
    <property type="entry name" value="ATPase-IB_hvy"/>
    <property type="match status" value="1"/>
</dbReference>
<dbReference type="InterPro" id="IPR018303">
    <property type="entry name" value="ATPase_P-typ_P_site"/>
</dbReference>
<dbReference type="KEGG" id="ace:Acel_0026"/>
<dbReference type="RefSeq" id="WP_011718866.1">
    <property type="nucleotide sequence ID" value="NC_008578.1"/>
</dbReference>
<dbReference type="PROSITE" id="PS00154">
    <property type="entry name" value="ATPASE_E1_E2"/>
    <property type="match status" value="1"/>
</dbReference>
<reference evidence="11 12" key="1">
    <citation type="journal article" date="2009" name="Genome Res.">
        <title>Complete genome of the cellulolytic thermophile Acidothermus cellulolyticus 11B provides insights into its ecophysiological and evolutionary adaptations.</title>
        <authorList>
            <person name="Barabote R.D."/>
            <person name="Xie G."/>
            <person name="Leu D.H."/>
            <person name="Normand P."/>
            <person name="Necsulea A."/>
            <person name="Daubin V."/>
            <person name="Medigue C."/>
            <person name="Adney W.S."/>
            <person name="Xu X.C."/>
            <person name="Lapidus A."/>
            <person name="Parales R.E."/>
            <person name="Detter C."/>
            <person name="Pujic P."/>
            <person name="Bruce D."/>
            <person name="Lavire C."/>
            <person name="Challacombe J.F."/>
            <person name="Brettin T.S."/>
            <person name="Berry A.M."/>
        </authorList>
    </citation>
    <scope>NUCLEOTIDE SEQUENCE [LARGE SCALE GENOMIC DNA]</scope>
    <source>
        <strain evidence="12">ATCC 43068 / DSM 8971 / 11B</strain>
    </source>
</reference>
<dbReference type="SFLD" id="SFLDG00002">
    <property type="entry name" value="C1.7:_P-type_atpase_like"/>
    <property type="match status" value="1"/>
</dbReference>
<dbReference type="InterPro" id="IPR036412">
    <property type="entry name" value="HAD-like_sf"/>
</dbReference>
<name>A0LQU2_ACIC1</name>
<dbReference type="Pfam" id="PF00702">
    <property type="entry name" value="Hydrolase"/>
    <property type="match status" value="1"/>
</dbReference>
<dbReference type="GO" id="GO:0005886">
    <property type="term" value="C:plasma membrane"/>
    <property type="evidence" value="ECO:0007669"/>
    <property type="project" value="UniProtKB-SubCell"/>
</dbReference>
<sequence length="794" mass="82791">MRREHWLFTTSTAFLALGGLAWLVHMHKAAVVLWVLATSLGLAVSLATTIKAVTKRRPTVDVIALLALAGALAVREPFAGAVIAVMLASGQLLEERASARASRTLSALVARSPQQARRYRTSGTTPAAGEAVDSDAEVIEEVPIDAVQVGDRVVVRPGEVVPVDGRLLTPGVFDESSLSGESREVEREAGEPIRSGVINIGSPVELAVTAPAAESTYARLVQLVAEAQRVATPFVRLADRLAVFFVPLTLAVAGSAWAFSGDAVRAVAVLVVATPCPLLLAVPIALISGVSRAAASGVVVKGAGALEKLARGRTILFDKTGTLTRGEPEIAEIIVADTSIDPRHLLRLAAAVEQFSAHVFAAAFARASGRSQLSVPVASDVAEIPGCGVVGVVDGREVRIGKAHWVLDGATPAWARRAQRRAEMDGSSVAFIAVDGRPAGAFLLRDPVRSDAPRMIRTLRKAGLTRIVLLTGDRPDVAESVGRVVGIDAVIADADPADKLVVVREESSVAPTIMVGDGINDAPALAAAGAGVALAGRGATASSEAADVVLVADRVDALADAVLTARRTKRIAGQAAGTGMGLSLAAMAAAGLGLLPPAAGALLQEGIDLLAIALALRALLPGTRHTVGLATADQAVAERLRAEHDVVRSVGQRLRVVADALAPCREDFSALEDLVGELEAVLLPHERAEEDQLLPIVARALRSSDVVAGLSRAHAEIEHYVRRLRRLLTMVGGEPESDDVIEARRLLYGLHAVLDLHNAEEDEIAFALLPDAGQRNTQDQKRVLTSTAPTGVSE</sequence>
<keyword evidence="8" id="KW-0547">Nucleotide-binding</keyword>
<dbReference type="InterPro" id="IPR008250">
    <property type="entry name" value="ATPase_P-typ_transduc_dom_A_sf"/>
</dbReference>
<dbReference type="Proteomes" id="UP000008221">
    <property type="component" value="Chromosome"/>
</dbReference>
<dbReference type="InterPro" id="IPR023299">
    <property type="entry name" value="ATPase_P-typ_cyto_dom_N"/>
</dbReference>
<evidence type="ECO:0000256" key="4">
    <source>
        <dbReference type="ARBA" id="ARBA00022723"/>
    </source>
</evidence>
<comment type="subcellular location">
    <subcellularLocation>
        <location evidence="1">Cell membrane</location>
        <topology evidence="1">Multi-pass membrane protein</topology>
    </subcellularLocation>
</comment>
<dbReference type="InterPro" id="IPR044492">
    <property type="entry name" value="P_typ_ATPase_HD_dom"/>
</dbReference>
<feature type="domain" description="P-type ATPase A" evidence="9">
    <location>
        <begin position="137"/>
        <end position="224"/>
    </location>
</feature>
<evidence type="ECO:0000259" key="10">
    <source>
        <dbReference type="Pfam" id="PF01814"/>
    </source>
</evidence>
<dbReference type="Gene3D" id="3.40.1110.10">
    <property type="entry name" value="Calcium-transporting ATPase, cytoplasmic domain N"/>
    <property type="match status" value="1"/>
</dbReference>
<gene>
    <name evidence="11" type="ordered locus">Acel_0026</name>
</gene>
<dbReference type="TCDB" id="3.A.3.25.4">
    <property type="family name" value="the p-type atpase (p-atpase) superfamily"/>
</dbReference>
<proteinExistence type="inferred from homology"/>
<dbReference type="SFLD" id="SFLDF00027">
    <property type="entry name" value="p-type_atpase"/>
    <property type="match status" value="1"/>
</dbReference>
<evidence type="ECO:0000313" key="11">
    <source>
        <dbReference type="EMBL" id="ABK51802.1"/>
    </source>
</evidence>
<evidence type="ECO:0000259" key="9">
    <source>
        <dbReference type="Pfam" id="PF00122"/>
    </source>
</evidence>
<evidence type="ECO:0000256" key="8">
    <source>
        <dbReference type="RuleBase" id="RU362081"/>
    </source>
</evidence>
<keyword evidence="6 8" id="KW-1133">Transmembrane helix</keyword>
<dbReference type="Gene3D" id="2.70.150.10">
    <property type="entry name" value="Calcium-transporting ATPase, cytoplasmic transduction domain A"/>
    <property type="match status" value="1"/>
</dbReference>
<comment type="similarity">
    <text evidence="2 8">Belongs to the cation transport ATPase (P-type) (TC 3.A.3) family. Type IB subfamily.</text>
</comment>